<dbReference type="Proteomes" id="UP000033385">
    <property type="component" value="Unassembled WGS sequence"/>
</dbReference>
<accession>A0A0F3NHN8</accession>
<sequence length="41" mass="4952">MLRQFFLPMFREKSFPCFPWVQFFSKGSIKVLQPFFADTAM</sequence>
<protein>
    <submittedName>
        <fullName evidence="1">Uncharacterized protein</fullName>
    </submittedName>
</protein>
<proteinExistence type="predicted"/>
<evidence type="ECO:0000313" key="1">
    <source>
        <dbReference type="EMBL" id="KJV66419.1"/>
    </source>
</evidence>
<comment type="caution">
    <text evidence="1">The sequence shown here is derived from an EMBL/GenBank/DDBJ whole genome shotgun (WGS) entry which is preliminary data.</text>
</comment>
<reference evidence="1 2" key="1">
    <citation type="submission" date="2015-01" db="EMBL/GenBank/DDBJ databases">
        <title>Genome Sequencing of Rickettsiales.</title>
        <authorList>
            <person name="Daugherty S.C."/>
            <person name="Su Q."/>
            <person name="Abolude K."/>
            <person name="Beier-Sexton M."/>
            <person name="Carlyon J.A."/>
            <person name="Carter R."/>
            <person name="Day N.P."/>
            <person name="Dumler S.J."/>
            <person name="Dyachenko V."/>
            <person name="Godinez A."/>
            <person name="Kurtti T.J."/>
            <person name="Lichay M."/>
            <person name="Mullins K.E."/>
            <person name="Ott S."/>
            <person name="Pappas-Brown V."/>
            <person name="Paris D.H."/>
            <person name="Patel P."/>
            <person name="Richards A.L."/>
            <person name="Sadzewicz L."/>
            <person name="Sears K."/>
            <person name="Seidman D."/>
            <person name="Sengamalay N."/>
            <person name="Stenos J."/>
            <person name="Tallon L.J."/>
            <person name="Vincent G."/>
            <person name="Fraser C.M."/>
            <person name="Munderloh U."/>
            <person name="Dunning-Hotopp J.C."/>
        </authorList>
    </citation>
    <scope>NUCLEOTIDE SEQUENCE [LARGE SCALE GENOMIC DNA]</scope>
    <source>
        <strain evidence="1 2">ApNP</strain>
    </source>
</reference>
<organism evidence="1 2">
    <name type="scientific">Anaplasma phagocytophilum str. ApNP</name>
    <dbReference type="NCBI Taxonomy" id="1359153"/>
    <lineage>
        <taxon>Bacteria</taxon>
        <taxon>Pseudomonadati</taxon>
        <taxon>Pseudomonadota</taxon>
        <taxon>Alphaproteobacteria</taxon>
        <taxon>Rickettsiales</taxon>
        <taxon>Anaplasmataceae</taxon>
        <taxon>Anaplasma</taxon>
        <taxon>phagocytophilum group</taxon>
    </lineage>
</organism>
<gene>
    <name evidence="1" type="ORF">APHNP_0545</name>
</gene>
<name>A0A0F3NHN8_ANAPH</name>
<evidence type="ECO:0000313" key="2">
    <source>
        <dbReference type="Proteomes" id="UP000033385"/>
    </source>
</evidence>
<dbReference type="EMBL" id="LANW01000001">
    <property type="protein sequence ID" value="KJV66419.1"/>
    <property type="molecule type" value="Genomic_DNA"/>
</dbReference>
<dbReference type="AlphaFoldDB" id="A0A0F3NHN8"/>
<dbReference type="PATRIC" id="fig|1359153.3.peg.558"/>